<dbReference type="STRING" id="926561.GCA_000379025_02998"/>
<dbReference type="EMBL" id="SOEG01000009">
    <property type="protein sequence ID" value="TDX51909.1"/>
    <property type="molecule type" value="Genomic_DNA"/>
</dbReference>
<dbReference type="GO" id="GO:0016787">
    <property type="term" value="F:hydrolase activity"/>
    <property type="evidence" value="ECO:0007669"/>
    <property type="project" value="UniProtKB-KW"/>
</dbReference>
<evidence type="ECO:0000256" key="1">
    <source>
        <dbReference type="ARBA" id="ARBA00022500"/>
    </source>
</evidence>
<dbReference type="SUPFAM" id="SSF103039">
    <property type="entry name" value="CheC-like"/>
    <property type="match status" value="1"/>
</dbReference>
<dbReference type="PANTHER" id="PTHR43693:SF1">
    <property type="entry name" value="PROTEIN PHOSPHATASE CHEZ"/>
    <property type="match status" value="1"/>
</dbReference>
<dbReference type="CDD" id="cd17909">
    <property type="entry name" value="CheC_ClassI"/>
    <property type="match status" value="1"/>
</dbReference>
<evidence type="ECO:0000313" key="4">
    <source>
        <dbReference type="EMBL" id="TDX51909.1"/>
    </source>
</evidence>
<dbReference type="Gene3D" id="3.40.1550.10">
    <property type="entry name" value="CheC-like"/>
    <property type="match status" value="1"/>
</dbReference>
<evidence type="ECO:0000259" key="3">
    <source>
        <dbReference type="Pfam" id="PF04509"/>
    </source>
</evidence>
<evidence type="ECO:0000313" key="5">
    <source>
        <dbReference type="Proteomes" id="UP000295832"/>
    </source>
</evidence>
<dbReference type="InterPro" id="IPR028976">
    <property type="entry name" value="CheC-like_sf"/>
</dbReference>
<gene>
    <name evidence="4" type="ORF">C7959_10932</name>
</gene>
<evidence type="ECO:0000256" key="2">
    <source>
        <dbReference type="ARBA" id="ARBA00022801"/>
    </source>
</evidence>
<dbReference type="InterPro" id="IPR007597">
    <property type="entry name" value="CheC"/>
</dbReference>
<dbReference type="GO" id="GO:0006935">
    <property type="term" value="P:chemotaxis"/>
    <property type="evidence" value="ECO:0007669"/>
    <property type="project" value="UniProtKB-KW"/>
</dbReference>
<feature type="domain" description="CheC-like protein" evidence="3">
    <location>
        <begin position="14"/>
        <end position="51"/>
    </location>
</feature>
<accession>A0A4R8H1E2</accession>
<dbReference type="AlphaFoldDB" id="A0A4R8H1E2"/>
<dbReference type="RefSeq" id="WP_018250132.1">
    <property type="nucleotide sequence ID" value="NZ_SOEG01000009.1"/>
</dbReference>
<keyword evidence="5" id="KW-1185">Reference proteome</keyword>
<name>A0A4R8H1E2_9FIRM</name>
<proteinExistence type="predicted"/>
<dbReference type="Proteomes" id="UP000295832">
    <property type="component" value="Unassembled WGS sequence"/>
</dbReference>
<sequence length="211" mass="22420">MSNLDDKLSKLGPIQLDALREVASIGAGNAATSLSEMLNNKIDMKVPKVSILPVDQVPEMMGGVENLITAVLVRIKGDINGGVLFTLDTSSANTLLSLLIGEKVNIEDSIGEIEDSALKEIANILTGSNLNAFSQMLDIQIKPEVPSLAYDMAGAILEVAFIELGQIGDYSLVIETEVSGSIAEEIKGHFFLIPDPDSLDVILTKLGVLVD</sequence>
<keyword evidence="2" id="KW-0378">Hydrolase</keyword>
<dbReference type="Pfam" id="PF04509">
    <property type="entry name" value="CheC"/>
    <property type="match status" value="2"/>
</dbReference>
<dbReference type="InterPro" id="IPR050992">
    <property type="entry name" value="CheZ_family_phosphatases"/>
</dbReference>
<organism evidence="4 5">
    <name type="scientific">Orenia marismortui</name>
    <dbReference type="NCBI Taxonomy" id="46469"/>
    <lineage>
        <taxon>Bacteria</taxon>
        <taxon>Bacillati</taxon>
        <taxon>Bacillota</taxon>
        <taxon>Clostridia</taxon>
        <taxon>Halanaerobiales</taxon>
        <taxon>Halobacteroidaceae</taxon>
        <taxon>Orenia</taxon>
    </lineage>
</organism>
<reference evidence="4 5" key="1">
    <citation type="submission" date="2019-03" db="EMBL/GenBank/DDBJ databases">
        <title>Subsurface microbial communities from deep shales in Ohio and West Virginia, USA.</title>
        <authorList>
            <person name="Wrighton K."/>
        </authorList>
    </citation>
    <scope>NUCLEOTIDE SEQUENCE [LARGE SCALE GENOMIC DNA]</scope>
    <source>
        <strain evidence="4 5">MSL 6dP</strain>
    </source>
</reference>
<dbReference type="PANTHER" id="PTHR43693">
    <property type="entry name" value="PROTEIN PHOSPHATASE CHEZ"/>
    <property type="match status" value="1"/>
</dbReference>
<keyword evidence="1" id="KW-0145">Chemotaxis</keyword>
<feature type="domain" description="CheC-like protein" evidence="3">
    <location>
        <begin position="113"/>
        <end position="148"/>
    </location>
</feature>
<protein>
    <submittedName>
        <fullName evidence="4">Chemotaxis protein CheC</fullName>
    </submittedName>
</protein>
<comment type="caution">
    <text evidence="4">The sequence shown here is derived from an EMBL/GenBank/DDBJ whole genome shotgun (WGS) entry which is preliminary data.</text>
</comment>